<evidence type="ECO:0000256" key="6">
    <source>
        <dbReference type="PROSITE-ProRule" id="PRU00282"/>
    </source>
</evidence>
<dbReference type="Gene3D" id="1.50.40.10">
    <property type="entry name" value="Mitochondrial carrier domain"/>
    <property type="match status" value="2"/>
</dbReference>
<evidence type="ECO:0000256" key="5">
    <source>
        <dbReference type="ARBA" id="ARBA00023136"/>
    </source>
</evidence>
<gene>
    <name evidence="8" type="ORF">VaNZ11_015175</name>
</gene>
<feature type="repeat" description="Solcar" evidence="6">
    <location>
        <begin position="568"/>
        <end position="655"/>
    </location>
</feature>
<accession>A0ABQ5SLT7</accession>
<keyword evidence="3 6" id="KW-0812">Transmembrane</keyword>
<keyword evidence="2" id="KW-0813">Transport</keyword>
<feature type="region of interest" description="Disordered" evidence="7">
    <location>
        <begin position="663"/>
        <end position="687"/>
    </location>
</feature>
<evidence type="ECO:0000256" key="3">
    <source>
        <dbReference type="ARBA" id="ARBA00022692"/>
    </source>
</evidence>
<feature type="compositionally biased region" description="Low complexity" evidence="7">
    <location>
        <begin position="669"/>
        <end position="682"/>
    </location>
</feature>
<evidence type="ECO:0000313" key="8">
    <source>
        <dbReference type="EMBL" id="GLI70393.1"/>
    </source>
</evidence>
<feature type="compositionally biased region" description="Low complexity" evidence="7">
    <location>
        <begin position="283"/>
        <end position="311"/>
    </location>
</feature>
<comment type="subcellular location">
    <subcellularLocation>
        <location evidence="1">Membrane</location>
        <topology evidence="1">Multi-pass membrane protein</topology>
    </subcellularLocation>
</comment>
<dbReference type="PANTHER" id="PTHR24089">
    <property type="entry name" value="SOLUTE CARRIER FAMILY 25"/>
    <property type="match status" value="1"/>
</dbReference>
<evidence type="ECO:0000313" key="9">
    <source>
        <dbReference type="Proteomes" id="UP001165090"/>
    </source>
</evidence>
<sequence length="855" mass="90691">DNDQRTSFATESGLWRFNFSQQAGFTRLTGNATDRAWSRDRSLWNTSSKAQPPADRPREGARKIDFAFHGGGLEQLGDMTLRMLSAPTIGDVPPSPHTNPAEAHGKTTCRTGIASCSDSEEQGLSPLRLIDHSTSSCLSMNYPWIITDAATCLLEVLISQSQQDVLKLTTPMMTLFDPNHFQPRSVAKWSSRSKCTENLLDPLKASSCSVRLNEPTGASAAGADVGSLPLAQLHTARLASISAALVLLPRIWDEQFQALLGIFVPPWNLDPGHGCTKAPAPTQPAQLQPLHQQNNHQQQHQHQLQQHQHQQQVKGGWAVPDAVNLITQSRVCTSPTMSWGRGSDALSPLSPASLALAAGATVGTPVSSPPAASQTSVGLLYGVDHTNPCCASSRSDTLNRSQAAGMQERSMFIAAGGSHRQLPAGPAPLQRKALEPAAPVGQAQQQGAYREAGALTREEAEKAQGEVERPKAFNNPIRYCKLLFAGAMSAVVSRTCVAPLERVKMDLLLKNGTGDAFTTAAQVMRTEGIGGFWKGNALNVLRTAPFKAVNFFSFDIYHTAFMALSGRDANVERFLAGACAGVTATLICFPLDVVRTRLMASVVGPRYGSGPFSTLSGILRNEGAAALYSGCLPAVIGMAPAGAVFYGVYDLLKHRHLERLAADSGGDGTDSAAAARTAMDAAKPSATQQGRTLDPMYTLLYGAMAGAASELIVYPLEVIRRKMQLQSMALANMRHIGSLHPHHHHGPLFGASSGAASSAAAAAAGGRLAAAAHHHQHHMLPYHLGAQKMIATLSAAAVANSPGLARVAAAVTAILSMDGPRGFYSGLLPNMLQVLPSAALSYYTYDTLKTVLGAR</sequence>
<dbReference type="InterPro" id="IPR018108">
    <property type="entry name" value="MCP_transmembrane"/>
</dbReference>
<evidence type="ECO:0000256" key="1">
    <source>
        <dbReference type="ARBA" id="ARBA00004141"/>
    </source>
</evidence>
<name>A0ABQ5SLT7_9CHLO</name>
<feature type="region of interest" description="Disordered" evidence="7">
    <location>
        <begin position="31"/>
        <end position="59"/>
    </location>
</feature>
<dbReference type="PRINTS" id="PR00926">
    <property type="entry name" value="MITOCARRIER"/>
</dbReference>
<dbReference type="Proteomes" id="UP001165090">
    <property type="component" value="Unassembled WGS sequence"/>
</dbReference>
<dbReference type="EMBL" id="BSDZ01000094">
    <property type="protein sequence ID" value="GLI70393.1"/>
    <property type="molecule type" value="Genomic_DNA"/>
</dbReference>
<keyword evidence="5 6" id="KW-0472">Membrane</keyword>
<dbReference type="PROSITE" id="PS50920">
    <property type="entry name" value="SOLCAR"/>
    <property type="match status" value="3"/>
</dbReference>
<feature type="non-terminal residue" evidence="8">
    <location>
        <position position="1"/>
    </location>
</feature>
<organism evidence="8 9">
    <name type="scientific">Volvox africanus</name>
    <dbReference type="NCBI Taxonomy" id="51714"/>
    <lineage>
        <taxon>Eukaryota</taxon>
        <taxon>Viridiplantae</taxon>
        <taxon>Chlorophyta</taxon>
        <taxon>core chlorophytes</taxon>
        <taxon>Chlorophyceae</taxon>
        <taxon>CS clade</taxon>
        <taxon>Chlamydomonadales</taxon>
        <taxon>Volvocaceae</taxon>
        <taxon>Volvox</taxon>
    </lineage>
</organism>
<dbReference type="InterPro" id="IPR023395">
    <property type="entry name" value="MCP_dom_sf"/>
</dbReference>
<evidence type="ECO:0000256" key="2">
    <source>
        <dbReference type="ARBA" id="ARBA00022448"/>
    </source>
</evidence>
<keyword evidence="9" id="KW-1185">Reference proteome</keyword>
<feature type="repeat" description="Solcar" evidence="6">
    <location>
        <begin position="477"/>
        <end position="560"/>
    </location>
</feature>
<evidence type="ECO:0000256" key="4">
    <source>
        <dbReference type="ARBA" id="ARBA00022737"/>
    </source>
</evidence>
<feature type="repeat" description="Solcar" evidence="6">
    <location>
        <begin position="693"/>
        <end position="851"/>
    </location>
</feature>
<comment type="caution">
    <text evidence="8">The sequence shown here is derived from an EMBL/GenBank/DDBJ whole genome shotgun (WGS) entry which is preliminary data.</text>
</comment>
<proteinExistence type="predicted"/>
<reference evidence="8 9" key="1">
    <citation type="journal article" date="2023" name="IScience">
        <title>Expanded male sex-determining region conserved during the evolution of homothallism in the green alga Volvox.</title>
        <authorList>
            <person name="Yamamoto K."/>
            <person name="Matsuzaki R."/>
            <person name="Mahakham W."/>
            <person name="Heman W."/>
            <person name="Sekimoto H."/>
            <person name="Kawachi M."/>
            <person name="Minakuchi Y."/>
            <person name="Toyoda A."/>
            <person name="Nozaki H."/>
        </authorList>
    </citation>
    <scope>NUCLEOTIDE SEQUENCE [LARGE SCALE GENOMIC DNA]</scope>
    <source>
        <strain evidence="8 9">NIES-4468</strain>
    </source>
</reference>
<keyword evidence="4" id="KW-0677">Repeat</keyword>
<feature type="region of interest" description="Disordered" evidence="7">
    <location>
        <begin position="274"/>
        <end position="311"/>
    </location>
</feature>
<dbReference type="SUPFAM" id="SSF103506">
    <property type="entry name" value="Mitochondrial carrier"/>
    <property type="match status" value="1"/>
</dbReference>
<dbReference type="Pfam" id="PF00153">
    <property type="entry name" value="Mito_carr"/>
    <property type="match status" value="4"/>
</dbReference>
<protein>
    <submittedName>
        <fullName evidence="8">Uncharacterized protein</fullName>
    </submittedName>
</protein>
<evidence type="ECO:0000256" key="7">
    <source>
        <dbReference type="SAM" id="MobiDB-lite"/>
    </source>
</evidence>
<dbReference type="InterPro" id="IPR002067">
    <property type="entry name" value="MCP"/>
</dbReference>